<reference evidence="4 5" key="1">
    <citation type="journal article" date="2023" name="Plants (Basel)">
        <title>Bridging the Gap: Combining Genomics and Transcriptomics Approaches to Understand Stylosanthes scabra, an Orphan Legume from the Brazilian Caatinga.</title>
        <authorList>
            <person name="Ferreira-Neto J.R.C."/>
            <person name="da Silva M.D."/>
            <person name="Binneck E."/>
            <person name="de Melo N.F."/>
            <person name="da Silva R.H."/>
            <person name="de Melo A.L.T.M."/>
            <person name="Pandolfi V."/>
            <person name="Bustamante F.O."/>
            <person name="Brasileiro-Vidal A.C."/>
            <person name="Benko-Iseppon A.M."/>
        </authorList>
    </citation>
    <scope>NUCLEOTIDE SEQUENCE [LARGE SCALE GENOMIC DNA]</scope>
    <source>
        <tissue evidence="4">Leaves</tissue>
    </source>
</reference>
<evidence type="ECO:0000313" key="5">
    <source>
        <dbReference type="Proteomes" id="UP001341840"/>
    </source>
</evidence>
<sequence length="207" mass="22779">MEQECHVCMPLHQLERDVIRWKTMCTNGFAWNPSMQPTGTVSIQSQLKRTFKVTCAKCGEKGHNYKTCKGAPANPNWKPKTRRPRNACSGSTTPHVEVPLSQSAPQTQEEGNQVEASQAASPPPPTTSHAHLPFRPPTQVRQTAATSGAFRSKQPVRRKVKANSPPPSESPTPSQAEELSRETLAAASASTQRKFKFMETPGINKQH</sequence>
<feature type="region of interest" description="Disordered" evidence="2">
    <location>
        <begin position="70"/>
        <end position="207"/>
    </location>
</feature>
<dbReference type="EMBL" id="JASCZI010122889">
    <property type="protein sequence ID" value="MED6164859.1"/>
    <property type="molecule type" value="Genomic_DNA"/>
</dbReference>
<evidence type="ECO:0000259" key="3">
    <source>
        <dbReference type="PROSITE" id="PS50158"/>
    </source>
</evidence>
<dbReference type="Proteomes" id="UP001341840">
    <property type="component" value="Unassembled WGS sequence"/>
</dbReference>
<accession>A0ABU6UUV4</accession>
<keyword evidence="5" id="KW-1185">Reference proteome</keyword>
<proteinExistence type="predicted"/>
<dbReference type="PROSITE" id="PS50158">
    <property type="entry name" value="ZF_CCHC"/>
    <property type="match status" value="1"/>
</dbReference>
<feature type="domain" description="CCHC-type" evidence="3">
    <location>
        <begin position="55"/>
        <end position="69"/>
    </location>
</feature>
<dbReference type="InterPro" id="IPR001878">
    <property type="entry name" value="Znf_CCHC"/>
</dbReference>
<comment type="caution">
    <text evidence="4">The sequence shown here is derived from an EMBL/GenBank/DDBJ whole genome shotgun (WGS) entry which is preliminary data.</text>
</comment>
<organism evidence="4 5">
    <name type="scientific">Stylosanthes scabra</name>
    <dbReference type="NCBI Taxonomy" id="79078"/>
    <lineage>
        <taxon>Eukaryota</taxon>
        <taxon>Viridiplantae</taxon>
        <taxon>Streptophyta</taxon>
        <taxon>Embryophyta</taxon>
        <taxon>Tracheophyta</taxon>
        <taxon>Spermatophyta</taxon>
        <taxon>Magnoliopsida</taxon>
        <taxon>eudicotyledons</taxon>
        <taxon>Gunneridae</taxon>
        <taxon>Pentapetalae</taxon>
        <taxon>rosids</taxon>
        <taxon>fabids</taxon>
        <taxon>Fabales</taxon>
        <taxon>Fabaceae</taxon>
        <taxon>Papilionoideae</taxon>
        <taxon>50 kb inversion clade</taxon>
        <taxon>dalbergioids sensu lato</taxon>
        <taxon>Dalbergieae</taxon>
        <taxon>Pterocarpus clade</taxon>
        <taxon>Stylosanthes</taxon>
    </lineage>
</organism>
<evidence type="ECO:0000313" key="4">
    <source>
        <dbReference type="EMBL" id="MED6164859.1"/>
    </source>
</evidence>
<feature type="compositionally biased region" description="Polar residues" evidence="2">
    <location>
        <begin position="88"/>
        <end position="115"/>
    </location>
</feature>
<protein>
    <recommendedName>
        <fullName evidence="3">CCHC-type domain-containing protein</fullName>
    </recommendedName>
</protein>
<keyword evidence="1" id="KW-0862">Zinc</keyword>
<name>A0ABU6UUV4_9FABA</name>
<gene>
    <name evidence="4" type="ORF">PIB30_094173</name>
</gene>
<evidence type="ECO:0000256" key="1">
    <source>
        <dbReference type="PROSITE-ProRule" id="PRU00047"/>
    </source>
</evidence>
<evidence type="ECO:0000256" key="2">
    <source>
        <dbReference type="SAM" id="MobiDB-lite"/>
    </source>
</evidence>
<keyword evidence="1" id="KW-0479">Metal-binding</keyword>
<keyword evidence="1" id="KW-0863">Zinc-finger</keyword>